<evidence type="ECO:0000313" key="2">
    <source>
        <dbReference type="EMBL" id="KAK4461163.1"/>
    </source>
</evidence>
<keyword evidence="1" id="KW-0812">Transmembrane</keyword>
<dbReference type="EMBL" id="MU864996">
    <property type="protein sequence ID" value="KAK4461163.1"/>
    <property type="molecule type" value="Genomic_DNA"/>
</dbReference>
<gene>
    <name evidence="2" type="ORF">QBC42DRAFT_96049</name>
</gene>
<organism evidence="2 3">
    <name type="scientific">Cladorrhinum samala</name>
    <dbReference type="NCBI Taxonomy" id="585594"/>
    <lineage>
        <taxon>Eukaryota</taxon>
        <taxon>Fungi</taxon>
        <taxon>Dikarya</taxon>
        <taxon>Ascomycota</taxon>
        <taxon>Pezizomycotina</taxon>
        <taxon>Sordariomycetes</taxon>
        <taxon>Sordariomycetidae</taxon>
        <taxon>Sordariales</taxon>
        <taxon>Podosporaceae</taxon>
        <taxon>Cladorrhinum</taxon>
    </lineage>
</organism>
<evidence type="ECO:0000256" key="1">
    <source>
        <dbReference type="SAM" id="Phobius"/>
    </source>
</evidence>
<keyword evidence="3" id="KW-1185">Reference proteome</keyword>
<keyword evidence="1" id="KW-1133">Transmembrane helix</keyword>
<dbReference type="Proteomes" id="UP001321749">
    <property type="component" value="Unassembled WGS sequence"/>
</dbReference>
<accession>A0AAV9HKB9</accession>
<reference evidence="2" key="2">
    <citation type="submission" date="2023-06" db="EMBL/GenBank/DDBJ databases">
        <authorList>
            <consortium name="Lawrence Berkeley National Laboratory"/>
            <person name="Mondo S.J."/>
            <person name="Hensen N."/>
            <person name="Bonometti L."/>
            <person name="Westerberg I."/>
            <person name="Brannstrom I.O."/>
            <person name="Guillou S."/>
            <person name="Cros-Aarteil S."/>
            <person name="Calhoun S."/>
            <person name="Haridas S."/>
            <person name="Kuo A."/>
            <person name="Pangilinan J."/>
            <person name="Riley R."/>
            <person name="Labutti K."/>
            <person name="Andreopoulos B."/>
            <person name="Lipzen A."/>
            <person name="Chen C."/>
            <person name="Yanf M."/>
            <person name="Daum C."/>
            <person name="Ng V."/>
            <person name="Clum A."/>
            <person name="Steindorff A."/>
            <person name="Ohm R."/>
            <person name="Martin F."/>
            <person name="Silar P."/>
            <person name="Natvig D."/>
            <person name="Lalanne C."/>
            <person name="Gautier V."/>
            <person name="Ament-Velasquez S.L."/>
            <person name="Kruys A."/>
            <person name="Hutchinson M.I."/>
            <person name="Powell A.J."/>
            <person name="Barry K."/>
            <person name="Miller A.N."/>
            <person name="Grigoriev I.V."/>
            <person name="Debuchy R."/>
            <person name="Gladieux P."/>
            <person name="Thoren M.H."/>
            <person name="Johannesson H."/>
        </authorList>
    </citation>
    <scope>NUCLEOTIDE SEQUENCE</scope>
    <source>
        <strain evidence="2">PSN324</strain>
    </source>
</reference>
<evidence type="ECO:0000313" key="3">
    <source>
        <dbReference type="Proteomes" id="UP001321749"/>
    </source>
</evidence>
<feature type="transmembrane region" description="Helical" evidence="1">
    <location>
        <begin position="57"/>
        <end position="81"/>
    </location>
</feature>
<proteinExistence type="predicted"/>
<reference evidence="2" key="1">
    <citation type="journal article" date="2023" name="Mol. Phylogenet. Evol.">
        <title>Genome-scale phylogeny and comparative genomics of the fungal order Sordariales.</title>
        <authorList>
            <person name="Hensen N."/>
            <person name="Bonometti L."/>
            <person name="Westerberg I."/>
            <person name="Brannstrom I.O."/>
            <person name="Guillou S."/>
            <person name="Cros-Aarteil S."/>
            <person name="Calhoun S."/>
            <person name="Haridas S."/>
            <person name="Kuo A."/>
            <person name="Mondo S."/>
            <person name="Pangilinan J."/>
            <person name="Riley R."/>
            <person name="LaButti K."/>
            <person name="Andreopoulos B."/>
            <person name="Lipzen A."/>
            <person name="Chen C."/>
            <person name="Yan M."/>
            <person name="Daum C."/>
            <person name="Ng V."/>
            <person name="Clum A."/>
            <person name="Steindorff A."/>
            <person name="Ohm R.A."/>
            <person name="Martin F."/>
            <person name="Silar P."/>
            <person name="Natvig D.O."/>
            <person name="Lalanne C."/>
            <person name="Gautier V."/>
            <person name="Ament-Velasquez S.L."/>
            <person name="Kruys A."/>
            <person name="Hutchinson M.I."/>
            <person name="Powell A.J."/>
            <person name="Barry K."/>
            <person name="Miller A.N."/>
            <person name="Grigoriev I.V."/>
            <person name="Debuchy R."/>
            <person name="Gladieux P."/>
            <person name="Hiltunen Thoren M."/>
            <person name="Johannesson H."/>
        </authorList>
    </citation>
    <scope>NUCLEOTIDE SEQUENCE</scope>
    <source>
        <strain evidence="2">PSN324</strain>
    </source>
</reference>
<evidence type="ECO:0008006" key="4">
    <source>
        <dbReference type="Google" id="ProtNLM"/>
    </source>
</evidence>
<protein>
    <recommendedName>
        <fullName evidence="4">Transmembrane protein</fullName>
    </recommendedName>
</protein>
<name>A0AAV9HKB9_9PEZI</name>
<dbReference type="AlphaFoldDB" id="A0AAV9HKB9"/>
<feature type="transmembrane region" description="Helical" evidence="1">
    <location>
        <begin position="102"/>
        <end position="119"/>
    </location>
</feature>
<keyword evidence="1" id="KW-0472">Membrane</keyword>
<comment type="caution">
    <text evidence="2">The sequence shown here is derived from an EMBL/GenBank/DDBJ whole genome shotgun (WGS) entry which is preliminary data.</text>
</comment>
<sequence length="120" mass="14342">MVSCHLCLIRNPGRGGQLLWPWVVEGGKLRILLNTSLFGRLGGWRRMNFFGRFRYSLLFFFMFSVVFIVFVCLGLRGYLFLLHIGRGDFRTYSFMKMFCLQHDCKVFFIIWFFDFFFAAE</sequence>